<dbReference type="EMBL" id="JBHTOP010000026">
    <property type="protein sequence ID" value="MFD1672394.1"/>
    <property type="molecule type" value="Genomic_DNA"/>
</dbReference>
<keyword evidence="8" id="KW-1185">Reference proteome</keyword>
<dbReference type="Pfam" id="PF01257">
    <property type="entry name" value="2Fe-2S_thioredx"/>
    <property type="match status" value="1"/>
</dbReference>
<proteinExistence type="inferred from homology"/>
<reference evidence="8" key="1">
    <citation type="journal article" date="2019" name="Int. J. Syst. Evol. Microbiol.">
        <title>The Global Catalogue of Microorganisms (GCM) 10K type strain sequencing project: providing services to taxonomists for standard genome sequencing and annotation.</title>
        <authorList>
            <consortium name="The Broad Institute Genomics Platform"/>
            <consortium name="The Broad Institute Genome Sequencing Center for Infectious Disease"/>
            <person name="Wu L."/>
            <person name="Ma J."/>
        </authorList>
    </citation>
    <scope>NUCLEOTIDE SEQUENCE [LARGE SCALE GENOMIC DNA]</scope>
    <source>
        <strain evidence="8">CCM 8896</strain>
    </source>
</reference>
<dbReference type="PANTHER" id="PTHR10371">
    <property type="entry name" value="NADH DEHYDROGENASE UBIQUINONE FLAVOPROTEIN 2, MITOCHONDRIAL"/>
    <property type="match status" value="1"/>
</dbReference>
<evidence type="ECO:0000256" key="4">
    <source>
        <dbReference type="ARBA" id="ARBA00023004"/>
    </source>
</evidence>
<dbReference type="CDD" id="cd03064">
    <property type="entry name" value="TRX_Fd_NuoE"/>
    <property type="match status" value="1"/>
</dbReference>
<evidence type="ECO:0000256" key="5">
    <source>
        <dbReference type="ARBA" id="ARBA00023014"/>
    </source>
</evidence>
<comment type="similarity">
    <text evidence="1">Belongs to the complex I 24 kDa subunit family.</text>
</comment>
<dbReference type="Proteomes" id="UP001597267">
    <property type="component" value="Unassembled WGS sequence"/>
</dbReference>
<dbReference type="InterPro" id="IPR036249">
    <property type="entry name" value="Thioredoxin-like_sf"/>
</dbReference>
<dbReference type="Gene3D" id="1.10.10.1590">
    <property type="entry name" value="NADH-quinone oxidoreductase subunit E"/>
    <property type="match status" value="1"/>
</dbReference>
<evidence type="ECO:0000256" key="1">
    <source>
        <dbReference type="ARBA" id="ARBA00010643"/>
    </source>
</evidence>
<keyword evidence="3" id="KW-0479">Metal-binding</keyword>
<evidence type="ECO:0000313" key="8">
    <source>
        <dbReference type="Proteomes" id="UP001597267"/>
    </source>
</evidence>
<dbReference type="InterPro" id="IPR042128">
    <property type="entry name" value="NuoE_dom"/>
</dbReference>
<dbReference type="PANTHER" id="PTHR10371:SF3">
    <property type="entry name" value="NADH DEHYDROGENASE [UBIQUINONE] FLAVOPROTEIN 2, MITOCHONDRIAL"/>
    <property type="match status" value="1"/>
</dbReference>
<dbReference type="RefSeq" id="WP_125712233.1">
    <property type="nucleotide sequence ID" value="NZ_JBHTOP010000026.1"/>
</dbReference>
<keyword evidence="5" id="KW-0411">Iron-sulfur</keyword>
<organism evidence="7 8">
    <name type="scientific">Agrilactobacillus yilanensis</name>
    <dbReference type="NCBI Taxonomy" id="2485997"/>
    <lineage>
        <taxon>Bacteria</taxon>
        <taxon>Bacillati</taxon>
        <taxon>Bacillota</taxon>
        <taxon>Bacilli</taxon>
        <taxon>Lactobacillales</taxon>
        <taxon>Lactobacillaceae</taxon>
        <taxon>Agrilactobacillus</taxon>
    </lineage>
</organism>
<dbReference type="SUPFAM" id="SSF52833">
    <property type="entry name" value="Thioredoxin-like"/>
    <property type="match status" value="1"/>
</dbReference>
<dbReference type="InterPro" id="IPR002023">
    <property type="entry name" value="NuoE-like"/>
</dbReference>
<dbReference type="Gene3D" id="3.40.30.10">
    <property type="entry name" value="Glutaredoxin"/>
    <property type="match status" value="1"/>
</dbReference>
<gene>
    <name evidence="7" type="ORF">ACFQ5M_09815</name>
</gene>
<evidence type="ECO:0000256" key="6">
    <source>
        <dbReference type="ARBA" id="ARBA00034078"/>
    </source>
</evidence>
<accession>A0ABW4J8P5</accession>
<keyword evidence="2" id="KW-0001">2Fe-2S</keyword>
<evidence type="ECO:0000256" key="2">
    <source>
        <dbReference type="ARBA" id="ARBA00022714"/>
    </source>
</evidence>
<dbReference type="InterPro" id="IPR041921">
    <property type="entry name" value="NuoE_N"/>
</dbReference>
<comment type="caution">
    <text evidence="7">The sequence shown here is derived from an EMBL/GenBank/DDBJ whole genome shotgun (WGS) entry which is preliminary data.</text>
</comment>
<evidence type="ECO:0000313" key="7">
    <source>
        <dbReference type="EMBL" id="MFD1672394.1"/>
    </source>
</evidence>
<protein>
    <submittedName>
        <fullName evidence="7">NAD(P)H-dependent oxidoreductase subunit E</fullName>
    </submittedName>
</protein>
<evidence type="ECO:0000256" key="3">
    <source>
        <dbReference type="ARBA" id="ARBA00022723"/>
    </source>
</evidence>
<sequence length="162" mass="18109">MATLPVEEKIAIINHYDANPEQALNILVDLQFASADGYIDQETAQLVADYLGMTETRIYEIISFYAILKEQPQARYVLKICNSSPCHFSGERAVSTGLKQILDVNENETTADGMFMYHGIPCVGACAQAPFVKIKERVFANLTFEKLEALIVDLRAGRYPEL</sequence>
<dbReference type="PIRSF" id="PIRSF000216">
    <property type="entry name" value="NADH_DH_24kDa"/>
    <property type="match status" value="1"/>
</dbReference>
<comment type="cofactor">
    <cofactor evidence="6">
        <name>[2Fe-2S] cluster</name>
        <dbReference type="ChEBI" id="CHEBI:190135"/>
    </cofactor>
</comment>
<name>A0ABW4J8P5_9LACO</name>
<keyword evidence="4" id="KW-0408">Iron</keyword>